<sequence>MEGSRPRAILLASDLGPRSDRALDRAVLLAQAWDARLVVAHVVEGDPVAAEAMLLRDPPSWYRGTDPVRAAEKQLLDDASARGVQVTLRVERGGPVATRLLQVADEEGCGLVVAGVARAGGLGRLVPGSTVDQLVRRSRLPVLVVRRRTHGPYRRMAVASDWSPSSEHAFRTAVALFPDLAISVLHGYEVPMAGLVDGGRDELLATAQADALAEGQAFLERCRPPAGASAVSLVVERCDPAILLGLYAGQYPVDLAVVASHGRSAVFDILLGSTAQRMLEASPVDTLAVRDPRATPSL</sequence>
<dbReference type="PANTHER" id="PTHR46268">
    <property type="entry name" value="STRESS RESPONSE PROTEIN NHAX"/>
    <property type="match status" value="1"/>
</dbReference>
<evidence type="ECO:0000256" key="2">
    <source>
        <dbReference type="ARBA" id="ARBA00022741"/>
    </source>
</evidence>
<dbReference type="InterPro" id="IPR006016">
    <property type="entry name" value="UspA"/>
</dbReference>
<dbReference type="GO" id="GO:0005524">
    <property type="term" value="F:ATP binding"/>
    <property type="evidence" value="ECO:0007669"/>
    <property type="project" value="UniProtKB-KW"/>
</dbReference>
<feature type="domain" description="UspA" evidence="4">
    <location>
        <begin position="7"/>
        <end position="146"/>
    </location>
</feature>
<feature type="domain" description="UspA" evidence="4">
    <location>
        <begin position="153"/>
        <end position="290"/>
    </location>
</feature>
<keyword evidence="6" id="KW-1185">Reference proteome</keyword>
<comment type="similarity">
    <text evidence="1">Belongs to the universal stress protein A family.</text>
</comment>
<evidence type="ECO:0000259" key="4">
    <source>
        <dbReference type="Pfam" id="PF00582"/>
    </source>
</evidence>
<reference evidence="5" key="1">
    <citation type="submission" date="2017-10" db="EMBL/GenBank/DDBJ databases">
        <title>Whole genome sequencing of members of genus Pseudoxanthomonas.</title>
        <authorList>
            <person name="Kumar S."/>
            <person name="Bansal K."/>
            <person name="Kaur A."/>
            <person name="Patil P."/>
            <person name="Sharma S."/>
            <person name="Patil P.B."/>
        </authorList>
    </citation>
    <scope>NUCLEOTIDE SEQUENCE</scope>
    <source>
        <strain evidence="5">DSM 22914</strain>
    </source>
</reference>
<dbReference type="OrthoDB" id="9804721at2"/>
<dbReference type="SUPFAM" id="SSF52402">
    <property type="entry name" value="Adenine nucleotide alpha hydrolases-like"/>
    <property type="match status" value="2"/>
</dbReference>
<dbReference type="InterPro" id="IPR014729">
    <property type="entry name" value="Rossmann-like_a/b/a_fold"/>
</dbReference>
<keyword evidence="2" id="KW-0547">Nucleotide-binding</keyword>
<dbReference type="CDD" id="cd00293">
    <property type="entry name" value="USP-like"/>
    <property type="match status" value="2"/>
</dbReference>
<proteinExistence type="inferred from homology"/>
<protein>
    <submittedName>
        <fullName evidence="5">Universal stress protein UspA</fullName>
    </submittedName>
</protein>
<dbReference type="Proteomes" id="UP000717981">
    <property type="component" value="Unassembled WGS sequence"/>
</dbReference>
<evidence type="ECO:0000256" key="1">
    <source>
        <dbReference type="ARBA" id="ARBA00008791"/>
    </source>
</evidence>
<evidence type="ECO:0000256" key="3">
    <source>
        <dbReference type="ARBA" id="ARBA00022840"/>
    </source>
</evidence>
<dbReference type="EMBL" id="PDWK01000073">
    <property type="protein sequence ID" value="KAF1686565.1"/>
    <property type="molecule type" value="Genomic_DNA"/>
</dbReference>
<gene>
    <name evidence="5" type="ORF">CR938_12160</name>
</gene>
<evidence type="ECO:0000313" key="5">
    <source>
        <dbReference type="EMBL" id="KAF1686565.1"/>
    </source>
</evidence>
<name>A0A921P2G2_9GAMM</name>
<keyword evidence="3" id="KW-0067">ATP-binding</keyword>
<dbReference type="PANTHER" id="PTHR46268:SF27">
    <property type="entry name" value="UNIVERSAL STRESS PROTEIN RV2623"/>
    <property type="match status" value="1"/>
</dbReference>
<organism evidence="5 6">
    <name type="scientific">Pseudoxanthomonas taiwanensis</name>
    <dbReference type="NCBI Taxonomy" id="176598"/>
    <lineage>
        <taxon>Bacteria</taxon>
        <taxon>Pseudomonadati</taxon>
        <taxon>Pseudomonadota</taxon>
        <taxon>Gammaproteobacteria</taxon>
        <taxon>Lysobacterales</taxon>
        <taxon>Lysobacteraceae</taxon>
        <taxon>Pseudoxanthomonas</taxon>
    </lineage>
</organism>
<evidence type="ECO:0000313" key="6">
    <source>
        <dbReference type="Proteomes" id="UP000717981"/>
    </source>
</evidence>
<accession>A0A921P2G2</accession>
<dbReference type="Pfam" id="PF00582">
    <property type="entry name" value="Usp"/>
    <property type="match status" value="2"/>
</dbReference>
<dbReference type="PRINTS" id="PR01438">
    <property type="entry name" value="UNVRSLSTRESS"/>
</dbReference>
<comment type="caution">
    <text evidence="5">The sequence shown here is derived from an EMBL/GenBank/DDBJ whole genome shotgun (WGS) entry which is preliminary data.</text>
</comment>
<dbReference type="InterPro" id="IPR006015">
    <property type="entry name" value="Universal_stress_UspA"/>
</dbReference>
<dbReference type="AlphaFoldDB" id="A0A921P2G2"/>
<dbReference type="Gene3D" id="3.40.50.620">
    <property type="entry name" value="HUPs"/>
    <property type="match status" value="2"/>
</dbReference>